<evidence type="ECO:0000256" key="1">
    <source>
        <dbReference type="SAM" id="MobiDB-lite"/>
    </source>
</evidence>
<protein>
    <submittedName>
        <fullName evidence="3">Transposase</fullName>
    </submittedName>
</protein>
<dbReference type="InterPro" id="IPR009057">
    <property type="entry name" value="Homeodomain-like_sf"/>
</dbReference>
<dbReference type="Pfam" id="PF13384">
    <property type="entry name" value="HTH_23"/>
    <property type="match status" value="1"/>
</dbReference>
<feature type="domain" description="Transposase IS204/IS1001/IS1096/IS1165 DDE" evidence="2">
    <location>
        <begin position="236"/>
        <end position="356"/>
    </location>
</feature>
<dbReference type="Proteomes" id="UP000654345">
    <property type="component" value="Unassembled WGS sequence"/>
</dbReference>
<dbReference type="Gene3D" id="1.10.10.60">
    <property type="entry name" value="Homeodomain-like"/>
    <property type="match status" value="1"/>
</dbReference>
<dbReference type="PANTHER" id="PTHR33498">
    <property type="entry name" value="TRANSPOSASE FOR INSERTION SEQUENCE ELEMENT IS1557"/>
    <property type="match status" value="1"/>
</dbReference>
<evidence type="ECO:0000259" key="2">
    <source>
        <dbReference type="Pfam" id="PF01610"/>
    </source>
</evidence>
<evidence type="ECO:0000313" key="4">
    <source>
        <dbReference type="Proteomes" id="UP000654345"/>
    </source>
</evidence>
<dbReference type="SUPFAM" id="SSF46689">
    <property type="entry name" value="Homeodomain-like"/>
    <property type="match status" value="1"/>
</dbReference>
<name>A0ABQ3UXU6_9CHLR</name>
<organism evidence="3 4">
    <name type="scientific">Ktedonobacter robiniae</name>
    <dbReference type="NCBI Taxonomy" id="2778365"/>
    <lineage>
        <taxon>Bacteria</taxon>
        <taxon>Bacillati</taxon>
        <taxon>Chloroflexota</taxon>
        <taxon>Ktedonobacteria</taxon>
        <taxon>Ktedonobacterales</taxon>
        <taxon>Ktedonobacteraceae</taxon>
        <taxon>Ktedonobacter</taxon>
    </lineage>
</organism>
<sequence>MRSHQVLDVLPDRKVETTAAWMAAHPEIELVSRDRGGDYASAVANGAPQARQCADRFHLLKNLGEALEGVLARHLAAHRNRVTQESRATPPETSHPIHPPKLKPKQAELSRAKREERLAKYEQIVILRKQGFSQTAIAKRVGVAHSTVSRWLSCGAFPEQQPRPRKMELDAHWSYLSARWEAGCHNIAQLYRELVARGYTHSYWSVYEQLVRFLPEGRKNQEAPDQLPRPPVMARQAVFLFLHCPGKLESDEQETLAQLRSLHAEMKQAYELVQQFASLLRTRTGEHLDAWLEKVRASQISELQRFVASIERDKAAVVAGLTLSHSNGLVEGKVNKLKLIKRMGYGRAAFPLLRQRVLHAL</sequence>
<keyword evidence="4" id="KW-1185">Reference proteome</keyword>
<reference evidence="3 4" key="1">
    <citation type="journal article" date="2021" name="Int. J. Syst. Evol. Microbiol.">
        <title>Reticulibacter mediterranei gen. nov., sp. nov., within the new family Reticulibacteraceae fam. nov., and Ktedonospora formicarum gen. nov., sp. nov., Ktedonobacter robiniae sp. nov., Dictyobacter formicarum sp. nov. and Dictyobacter arantiisoli sp. nov., belonging to the class Ktedonobacteria.</title>
        <authorList>
            <person name="Yabe S."/>
            <person name="Zheng Y."/>
            <person name="Wang C.M."/>
            <person name="Sakai Y."/>
            <person name="Abe K."/>
            <person name="Yokota A."/>
            <person name="Donadio S."/>
            <person name="Cavaletti L."/>
            <person name="Monciardini P."/>
        </authorList>
    </citation>
    <scope>NUCLEOTIDE SEQUENCE [LARGE SCALE GENOMIC DNA]</scope>
    <source>
        <strain evidence="3 4">SOSP1-30</strain>
    </source>
</reference>
<dbReference type="InterPro" id="IPR047951">
    <property type="entry name" value="Transpos_ISL3"/>
</dbReference>
<dbReference type="Pfam" id="PF01610">
    <property type="entry name" value="DDE_Tnp_ISL3"/>
    <property type="match status" value="2"/>
</dbReference>
<dbReference type="NCBIfam" id="NF033550">
    <property type="entry name" value="transpos_ISL3"/>
    <property type="match status" value="1"/>
</dbReference>
<evidence type="ECO:0000313" key="3">
    <source>
        <dbReference type="EMBL" id="GHO57704.1"/>
    </source>
</evidence>
<dbReference type="PANTHER" id="PTHR33498:SF1">
    <property type="entry name" value="TRANSPOSASE FOR INSERTION SEQUENCE ELEMENT IS1557"/>
    <property type="match status" value="1"/>
</dbReference>
<feature type="domain" description="Transposase IS204/IS1001/IS1096/IS1165 DDE" evidence="2">
    <location>
        <begin position="3"/>
        <end position="84"/>
    </location>
</feature>
<accession>A0ABQ3UXU6</accession>
<comment type="caution">
    <text evidence="3">The sequence shown here is derived from an EMBL/GenBank/DDBJ whole genome shotgun (WGS) entry which is preliminary data.</text>
</comment>
<dbReference type="InterPro" id="IPR002560">
    <property type="entry name" value="Transposase_DDE"/>
</dbReference>
<feature type="region of interest" description="Disordered" evidence="1">
    <location>
        <begin position="81"/>
        <end position="107"/>
    </location>
</feature>
<dbReference type="EMBL" id="BNJG01000002">
    <property type="protein sequence ID" value="GHO57704.1"/>
    <property type="molecule type" value="Genomic_DNA"/>
</dbReference>
<proteinExistence type="predicted"/>
<gene>
    <name evidence="3" type="ORF">KSB_61790</name>
</gene>